<feature type="region of interest" description="Involved in Mg(2+) ion dislocation from EF-Tu" evidence="6">
    <location>
        <begin position="79"/>
        <end position="82"/>
    </location>
</feature>
<evidence type="ECO:0000313" key="12">
    <source>
        <dbReference type="EMBL" id="UTO25920.1"/>
    </source>
</evidence>
<reference evidence="12" key="2">
    <citation type="submission" date="2022-07" db="EMBL/GenBank/DDBJ databases">
        <title>Complete genome of Mycoplasma hyosynoviae B1.</title>
        <authorList>
            <person name="Spergser J."/>
        </authorList>
    </citation>
    <scope>NUCLEOTIDE SEQUENCE</scope>
    <source>
        <strain evidence="12">B1</strain>
    </source>
</reference>
<evidence type="ECO:0000256" key="5">
    <source>
        <dbReference type="ARBA" id="ARBA00025453"/>
    </source>
</evidence>
<evidence type="ECO:0000259" key="9">
    <source>
        <dbReference type="Pfam" id="PF00889"/>
    </source>
</evidence>
<dbReference type="Proteomes" id="UP001059349">
    <property type="component" value="Chromosome"/>
</dbReference>
<dbReference type="RefSeq" id="WP_119863990.1">
    <property type="nucleotide sequence ID" value="NZ_CP008748.1"/>
</dbReference>
<dbReference type="Proteomes" id="UP001233782">
    <property type="component" value="Unassembled WGS sequence"/>
</dbReference>
<dbReference type="InterPro" id="IPR036402">
    <property type="entry name" value="EF-Ts_dimer_sf"/>
</dbReference>
<dbReference type="SUPFAM" id="SSF46934">
    <property type="entry name" value="UBA-like"/>
    <property type="match status" value="1"/>
</dbReference>
<reference evidence="11" key="3">
    <citation type="submission" date="2023-04" db="EMBL/GenBank/DDBJ databases">
        <title>Genomes of recent Mycoplasma hyosynoviae isolates 2023.</title>
        <authorList>
            <person name="Spergser J."/>
        </authorList>
    </citation>
    <scope>NUCLEOTIDE SEQUENCE</scope>
    <source>
        <strain evidence="11">SN1J23N</strain>
    </source>
</reference>
<evidence type="ECO:0000313" key="13">
    <source>
        <dbReference type="Proteomes" id="UP000264882"/>
    </source>
</evidence>
<proteinExistence type="inferred from homology"/>
<evidence type="ECO:0000256" key="4">
    <source>
        <dbReference type="ARBA" id="ARBA00022917"/>
    </source>
</evidence>
<dbReference type="EMBL" id="JASBCP010000001">
    <property type="protein sequence ID" value="MDI3047734.1"/>
    <property type="molecule type" value="Genomic_DNA"/>
</dbReference>
<dbReference type="EMBL" id="CP101127">
    <property type="protein sequence ID" value="UTO25920.1"/>
    <property type="molecule type" value="Genomic_DNA"/>
</dbReference>
<evidence type="ECO:0000256" key="6">
    <source>
        <dbReference type="HAMAP-Rule" id="MF_00050"/>
    </source>
</evidence>
<evidence type="ECO:0000313" key="10">
    <source>
        <dbReference type="EMBL" id="ASI54184.1"/>
    </source>
</evidence>
<dbReference type="InterPro" id="IPR018101">
    <property type="entry name" value="Transl_elong_Ts_CS"/>
</dbReference>
<dbReference type="PANTHER" id="PTHR11741:SF0">
    <property type="entry name" value="ELONGATION FACTOR TS, MITOCHONDRIAL"/>
    <property type="match status" value="1"/>
</dbReference>
<sequence>MAVDLNKLKELRERTNSGFLDCKNALEETNNDIEKAIKWLQEKGIVKAAKKSSRIAAEGIVRAYTEAQTAILFELNSETDFVAKNELFLNFAAKLEKFLINAKFKTIDDVLKLKIDGLTIEDHCKDLTAKIGEKISLRRVEKYTAKKQEVVSSYTHANNRVATIVLAEGNNAEQLRFLAMHITALNPTYMCVSEIPKEVVKQIEEKISTSPKLAGKPEKIQESIKAGMLKKEYNDLGVLEYQPYVVDDSLTVQKFLEQSNLKFQKAIRFELGEGIEKKIVDFAAEVAEQMKQ</sequence>
<reference evidence="10 13" key="1">
    <citation type="submission" date="2014-06" db="EMBL/GenBank/DDBJ databases">
        <title>The Whole Genome Sequence of Mycoplasma hyosynoviae strain ATCC 27095.</title>
        <authorList>
            <person name="Calcutt M.J."/>
            <person name="Foecking M.F."/>
        </authorList>
    </citation>
    <scope>NUCLEOTIDE SEQUENCE [LARGE SCALE GENOMIC DNA]</scope>
    <source>
        <strain evidence="10 13">M60</strain>
    </source>
</reference>
<dbReference type="GeneID" id="75105556"/>
<evidence type="ECO:0000256" key="1">
    <source>
        <dbReference type="ARBA" id="ARBA00005532"/>
    </source>
</evidence>
<dbReference type="Gene3D" id="1.10.286.20">
    <property type="match status" value="1"/>
</dbReference>
<keyword evidence="6" id="KW-0963">Cytoplasm</keyword>
<keyword evidence="3 6" id="KW-0251">Elongation factor</keyword>
<dbReference type="FunFam" id="1.10.8.10:FF:000001">
    <property type="entry name" value="Elongation factor Ts"/>
    <property type="match status" value="1"/>
</dbReference>
<dbReference type="Pfam" id="PF25025">
    <property type="entry name" value="EF-Ts_N"/>
    <property type="match status" value="1"/>
</dbReference>
<dbReference type="InterPro" id="IPR001816">
    <property type="entry name" value="Transl_elong_EFTs/EF1B"/>
</dbReference>
<dbReference type="Gene3D" id="3.30.479.20">
    <property type="entry name" value="Elongation factor Ts, dimerisation domain"/>
    <property type="match status" value="2"/>
</dbReference>
<comment type="function">
    <text evidence="5 6 7">Associates with the EF-Tu.GDP complex and induces the exchange of GDP to GTP. It remains bound to the aminoacyl-tRNA.EF-Tu.GTP complex up to the GTP hydrolysis stage on the ribosome.</text>
</comment>
<dbReference type="KEGG" id="mhyv:MHSN_03335"/>
<dbReference type="PROSITE" id="PS01127">
    <property type="entry name" value="EF_TS_2"/>
    <property type="match status" value="1"/>
</dbReference>
<dbReference type="InterPro" id="IPR009060">
    <property type="entry name" value="UBA-like_sf"/>
</dbReference>
<dbReference type="NCBIfam" id="TIGR00116">
    <property type="entry name" value="tsf"/>
    <property type="match status" value="1"/>
</dbReference>
<evidence type="ECO:0000313" key="11">
    <source>
        <dbReference type="EMBL" id="MDI3047734.1"/>
    </source>
</evidence>
<feature type="domain" description="Translation elongation factor EFTs/EF1B dimerisation" evidence="9">
    <location>
        <begin position="70"/>
        <end position="273"/>
    </location>
</feature>
<dbReference type="Proteomes" id="UP000264882">
    <property type="component" value="Chromosome"/>
</dbReference>
<dbReference type="Pfam" id="PF00889">
    <property type="entry name" value="EF_TS"/>
    <property type="match status" value="1"/>
</dbReference>
<organism evidence="10 13">
    <name type="scientific">Metamycoplasma hyosynoviae</name>
    <dbReference type="NCBI Taxonomy" id="29559"/>
    <lineage>
        <taxon>Bacteria</taxon>
        <taxon>Bacillati</taxon>
        <taxon>Mycoplasmatota</taxon>
        <taxon>Mycoplasmoidales</taxon>
        <taxon>Metamycoplasmataceae</taxon>
        <taxon>Metamycoplasma</taxon>
    </lineage>
</organism>
<dbReference type="GO" id="GO:0003746">
    <property type="term" value="F:translation elongation factor activity"/>
    <property type="evidence" value="ECO:0007669"/>
    <property type="project" value="UniProtKB-UniRule"/>
</dbReference>
<name>A0A4P1QGP8_9BACT</name>
<dbReference type="Gene3D" id="1.10.8.10">
    <property type="entry name" value="DNA helicase RuvA subunit, C-terminal domain"/>
    <property type="match status" value="1"/>
</dbReference>
<dbReference type="SUPFAM" id="SSF54713">
    <property type="entry name" value="Elongation factor Ts (EF-Ts), dimerisation domain"/>
    <property type="match status" value="2"/>
</dbReference>
<protein>
    <recommendedName>
        <fullName evidence="2 6">Elongation factor Ts</fullName>
        <shortName evidence="6">EF-Ts</shortName>
    </recommendedName>
</protein>
<gene>
    <name evidence="6 11" type="primary">tsf</name>
    <name evidence="10" type="ORF">MHSN_03335</name>
    <name evidence="12" type="ORF">NMG93_03545</name>
    <name evidence="11" type="ORF">QJ129_00425</name>
</gene>
<dbReference type="PROSITE" id="PS01126">
    <property type="entry name" value="EF_TS_1"/>
    <property type="match status" value="1"/>
</dbReference>
<evidence type="ECO:0000256" key="7">
    <source>
        <dbReference type="RuleBase" id="RU000642"/>
    </source>
</evidence>
<dbReference type="AlphaFoldDB" id="A0A4P1QGP8"/>
<dbReference type="HAMAP" id="MF_00050">
    <property type="entry name" value="EF_Ts"/>
    <property type="match status" value="1"/>
</dbReference>
<evidence type="ECO:0000256" key="2">
    <source>
        <dbReference type="ARBA" id="ARBA00016956"/>
    </source>
</evidence>
<comment type="subcellular location">
    <subcellularLocation>
        <location evidence="6 8">Cytoplasm</location>
    </subcellularLocation>
</comment>
<accession>A0A4P1QGP8</accession>
<keyword evidence="4 6" id="KW-0648">Protein biosynthesis</keyword>
<comment type="similarity">
    <text evidence="1 6 7">Belongs to the EF-Ts family.</text>
</comment>
<evidence type="ECO:0000256" key="3">
    <source>
        <dbReference type="ARBA" id="ARBA00022768"/>
    </source>
</evidence>
<dbReference type="GO" id="GO:0005737">
    <property type="term" value="C:cytoplasm"/>
    <property type="evidence" value="ECO:0007669"/>
    <property type="project" value="UniProtKB-SubCell"/>
</dbReference>
<dbReference type="PANTHER" id="PTHR11741">
    <property type="entry name" value="ELONGATION FACTOR TS"/>
    <property type="match status" value="1"/>
</dbReference>
<keyword evidence="13" id="KW-1185">Reference proteome</keyword>
<dbReference type="EMBL" id="CP008748">
    <property type="protein sequence ID" value="ASI54184.1"/>
    <property type="molecule type" value="Genomic_DNA"/>
</dbReference>
<dbReference type="CDD" id="cd14275">
    <property type="entry name" value="UBA_EF-Ts"/>
    <property type="match status" value="1"/>
</dbReference>
<dbReference type="InterPro" id="IPR014039">
    <property type="entry name" value="Transl_elong_EFTs/EF1B_dimer"/>
</dbReference>
<evidence type="ECO:0000256" key="8">
    <source>
        <dbReference type="RuleBase" id="RU000643"/>
    </source>
</evidence>